<dbReference type="PANTHER" id="PTHR46797:SF1">
    <property type="entry name" value="METHYLPHOSPHONATE SYNTHASE"/>
    <property type="match status" value="1"/>
</dbReference>
<dbReference type="InterPro" id="IPR010982">
    <property type="entry name" value="Lambda_DNA-bd_dom_sf"/>
</dbReference>
<dbReference type="EMBL" id="AP018823">
    <property type="protein sequence ID" value="BBF85241.1"/>
    <property type="molecule type" value="Genomic_DNA"/>
</dbReference>
<reference evidence="3" key="5">
    <citation type="journal article" date="2017" name="Plant Physiol. Biochem. 118">
        <title>Differential oxidative and antioxidative response of duckweed Lemna minor toward plant growth promoting/inhibiting bacteria.</title>
        <authorList>
            <person name="Ishizawa H."/>
            <person name="Kuroda M."/>
            <person name="Morikawa M."/>
            <person name="Ike M."/>
        </authorList>
    </citation>
    <scope>NUCLEOTIDE SEQUENCE [LARGE SCALE GENOMIC DNA]</scope>
    <source>
        <strain evidence="3">H3</strain>
    </source>
</reference>
<gene>
    <name evidence="3" type="ORF">DLM_1622</name>
    <name evidence="4" type="ORF">DLM_3510</name>
</gene>
<accession>A0A3G9GG66</accession>
<dbReference type="OrthoDB" id="5524454at2"/>
<evidence type="ECO:0000313" key="4">
    <source>
        <dbReference type="EMBL" id="BBF87096.1"/>
    </source>
</evidence>
<dbReference type="EMBL" id="AP018823">
    <property type="protein sequence ID" value="BBF87096.1"/>
    <property type="molecule type" value="Genomic_DNA"/>
</dbReference>
<reference evidence="3 5" key="3">
    <citation type="journal article" date="2017" name="Genome Announc.">
        <title>Draft genome sequence of Aquitalea magnusonii strain H3, a plant growth-promoting bacterium of duckweed Lemna minor.</title>
        <authorList>
            <person name="Ishizawa H."/>
            <person name="Kuroda M."/>
            <person name="Ike M."/>
        </authorList>
    </citation>
    <scope>NUCLEOTIDE SEQUENCE [LARGE SCALE GENOMIC DNA]</scope>
    <source>
        <strain evidence="3 5">H3</strain>
    </source>
</reference>
<dbReference type="AlphaFoldDB" id="A0A3G9GG66"/>
<sequence length="116" mass="12594">MAKIKVDALSLSVGKAIAARRQDAGLTQEQVAEQLKIGNEAVSRMERGLVMPTVARLLELASLFHCDASALLVESSNRPAEQAQHLAQMLARLDSADREMVLAMVEQLTNRLAKPS</sequence>
<proteinExistence type="predicted"/>
<dbReference type="GO" id="GO:0005829">
    <property type="term" value="C:cytosol"/>
    <property type="evidence" value="ECO:0007669"/>
    <property type="project" value="TreeGrafter"/>
</dbReference>
<dbReference type="InterPro" id="IPR050807">
    <property type="entry name" value="TransReg_Diox_bact_type"/>
</dbReference>
<name>A0A3G9GG66_9NEIS</name>
<dbReference type="SMART" id="SM00530">
    <property type="entry name" value="HTH_XRE"/>
    <property type="match status" value="1"/>
</dbReference>
<reference evidence="5" key="4">
    <citation type="journal article" date="2017" name="Plant Physiol. Biochem.">
        <title>Differential oxidative and antioxidative response of duckweed Lemna minor toward plant growth promoting/inhibiting bacteria.</title>
        <authorList>
            <person name="Ishizawa H."/>
            <person name="Kuroda M."/>
            <person name="Morikawa M."/>
            <person name="Ike M."/>
        </authorList>
    </citation>
    <scope>NUCLEOTIDE SEQUENCE [LARGE SCALE GENOMIC DNA]</scope>
    <source>
        <strain evidence="5">H3</strain>
    </source>
</reference>
<dbReference type="SUPFAM" id="SSF47413">
    <property type="entry name" value="lambda repressor-like DNA-binding domains"/>
    <property type="match status" value="1"/>
</dbReference>
<keyword evidence="1" id="KW-0238">DNA-binding</keyword>
<feature type="domain" description="HTH cro/C1-type" evidence="2">
    <location>
        <begin position="17"/>
        <end position="71"/>
    </location>
</feature>
<evidence type="ECO:0000256" key="1">
    <source>
        <dbReference type="ARBA" id="ARBA00023125"/>
    </source>
</evidence>
<dbReference type="RefSeq" id="WP_119313216.1">
    <property type="nucleotide sequence ID" value="NZ_AP018823.1"/>
</dbReference>
<reference evidence="5" key="2">
    <citation type="journal article" date="2017" name="Biotechnol. Biofuels">
        <title>Evaluation of environmental bacterial communities as a factor affecting the growth of duckweed Lemna minor.</title>
        <authorList>
            <person name="Ishizawa H."/>
            <person name="Kuroda M."/>
            <person name="Morikawa M."/>
            <person name="Ike M."/>
        </authorList>
    </citation>
    <scope>NUCLEOTIDE SEQUENCE [LARGE SCALE GENOMIC DNA]</scope>
    <source>
        <strain evidence="5">H3</strain>
    </source>
</reference>
<dbReference type="Gene3D" id="1.10.260.40">
    <property type="entry name" value="lambda repressor-like DNA-binding domains"/>
    <property type="match status" value="1"/>
</dbReference>
<organism evidence="3 5">
    <name type="scientific">Aquitalea magnusonii</name>
    <dbReference type="NCBI Taxonomy" id="332411"/>
    <lineage>
        <taxon>Bacteria</taxon>
        <taxon>Pseudomonadati</taxon>
        <taxon>Pseudomonadota</taxon>
        <taxon>Betaproteobacteria</taxon>
        <taxon>Neisseriales</taxon>
        <taxon>Chromobacteriaceae</taxon>
        <taxon>Aquitalea</taxon>
    </lineage>
</organism>
<keyword evidence="5" id="KW-1185">Reference proteome</keyword>
<dbReference type="CDD" id="cd00093">
    <property type="entry name" value="HTH_XRE"/>
    <property type="match status" value="1"/>
</dbReference>
<evidence type="ECO:0000313" key="5">
    <source>
        <dbReference type="Proteomes" id="UP000198290"/>
    </source>
</evidence>
<evidence type="ECO:0000313" key="3">
    <source>
        <dbReference type="EMBL" id="BBF85241.1"/>
    </source>
</evidence>
<protein>
    <submittedName>
        <fullName evidence="4">Transcriptional regulator, XRE family</fullName>
    </submittedName>
</protein>
<dbReference type="InterPro" id="IPR001387">
    <property type="entry name" value="Cro/C1-type_HTH"/>
</dbReference>
<dbReference type="Pfam" id="PF01381">
    <property type="entry name" value="HTH_3"/>
    <property type="match status" value="1"/>
</dbReference>
<dbReference type="KEGG" id="amah:DLM_3510"/>
<evidence type="ECO:0000259" key="2">
    <source>
        <dbReference type="PROSITE" id="PS50943"/>
    </source>
</evidence>
<dbReference type="STRING" id="332411.VI06_21680"/>
<reference evidence="3" key="1">
    <citation type="journal article" date="2017" name="Biotechnol Biofuels 10">
        <title>Evaluation of environmental bacterial communities as a factor affecting the growth of duckweed Lemna minor.</title>
        <authorList>
            <person name="Ishizawa H."/>
            <person name="Kuroda M."/>
            <person name="Morikawa M."/>
            <person name="Ike M."/>
        </authorList>
    </citation>
    <scope>NUCLEOTIDE SEQUENCE [LARGE SCALE GENOMIC DNA]</scope>
    <source>
        <strain evidence="3">H3</strain>
    </source>
</reference>
<dbReference type="GO" id="GO:0003677">
    <property type="term" value="F:DNA binding"/>
    <property type="evidence" value="ECO:0007669"/>
    <property type="project" value="UniProtKB-KW"/>
</dbReference>
<dbReference type="Proteomes" id="UP000198290">
    <property type="component" value="Chromosome"/>
</dbReference>
<dbReference type="GO" id="GO:0003700">
    <property type="term" value="F:DNA-binding transcription factor activity"/>
    <property type="evidence" value="ECO:0007669"/>
    <property type="project" value="TreeGrafter"/>
</dbReference>
<dbReference type="PROSITE" id="PS50943">
    <property type="entry name" value="HTH_CROC1"/>
    <property type="match status" value="1"/>
</dbReference>
<dbReference type="KEGG" id="amah:DLM_1622"/>
<dbReference type="PANTHER" id="PTHR46797">
    <property type="entry name" value="HTH-TYPE TRANSCRIPTIONAL REGULATOR"/>
    <property type="match status" value="1"/>
</dbReference>